<comment type="caution">
    <text evidence="2">The sequence shown here is derived from an EMBL/GenBank/DDBJ whole genome shotgun (WGS) entry which is preliminary data.</text>
</comment>
<dbReference type="InterPro" id="IPR043502">
    <property type="entry name" value="DNA/RNA_pol_sf"/>
</dbReference>
<dbReference type="EMBL" id="SSTE01018396">
    <property type="protein sequence ID" value="KAA0039543.1"/>
    <property type="molecule type" value="Genomic_DNA"/>
</dbReference>
<accession>A0A5D3BRY1</accession>
<gene>
    <name evidence="2" type="ORF">E5676_scaffold775G00980</name>
    <name evidence="1" type="ORF">E6C27_scaffold744G00020</name>
</gene>
<protein>
    <submittedName>
        <fullName evidence="2">Ty3-gypsy retrotransposon protein</fullName>
    </submittedName>
</protein>
<dbReference type="EMBL" id="SSTD01016048">
    <property type="protein sequence ID" value="TYK01758.1"/>
    <property type="molecule type" value="Genomic_DNA"/>
</dbReference>
<evidence type="ECO:0000313" key="4">
    <source>
        <dbReference type="Proteomes" id="UP000321947"/>
    </source>
</evidence>
<evidence type="ECO:0000313" key="2">
    <source>
        <dbReference type="EMBL" id="TYK01758.1"/>
    </source>
</evidence>
<dbReference type="Proteomes" id="UP000321393">
    <property type="component" value="Unassembled WGS sequence"/>
</dbReference>
<evidence type="ECO:0000313" key="3">
    <source>
        <dbReference type="Proteomes" id="UP000321393"/>
    </source>
</evidence>
<sequence>MHKLLDWVSMTRVELDLEKIRLMIVWQRLTSAKVLRGFLGITRYSWFLVANSTTFVVSLSQIPKNEPIKGIEESTDASNMGLGTVLSQGLRPIAFFSQILNKVADRLSSMAPTVYLASLTAPNILDVEVVWQNVQDNPKLRKITENLGV</sequence>
<dbReference type="Proteomes" id="UP000321947">
    <property type="component" value="Unassembled WGS sequence"/>
</dbReference>
<name>A0A5D3BRY1_CUCMM</name>
<evidence type="ECO:0000313" key="1">
    <source>
        <dbReference type="EMBL" id="KAA0039543.1"/>
    </source>
</evidence>
<organism evidence="2 4">
    <name type="scientific">Cucumis melo var. makuwa</name>
    <name type="common">Oriental melon</name>
    <dbReference type="NCBI Taxonomy" id="1194695"/>
    <lineage>
        <taxon>Eukaryota</taxon>
        <taxon>Viridiplantae</taxon>
        <taxon>Streptophyta</taxon>
        <taxon>Embryophyta</taxon>
        <taxon>Tracheophyta</taxon>
        <taxon>Spermatophyta</taxon>
        <taxon>Magnoliopsida</taxon>
        <taxon>eudicotyledons</taxon>
        <taxon>Gunneridae</taxon>
        <taxon>Pentapetalae</taxon>
        <taxon>rosids</taxon>
        <taxon>fabids</taxon>
        <taxon>Cucurbitales</taxon>
        <taxon>Cucurbitaceae</taxon>
        <taxon>Benincaseae</taxon>
        <taxon>Cucumis</taxon>
    </lineage>
</organism>
<reference evidence="3 4" key="1">
    <citation type="submission" date="2019-08" db="EMBL/GenBank/DDBJ databases">
        <title>Draft genome sequences of two oriental melons (Cucumis melo L. var makuwa).</title>
        <authorList>
            <person name="Kwon S.-Y."/>
        </authorList>
    </citation>
    <scope>NUCLEOTIDE SEQUENCE [LARGE SCALE GENOMIC DNA]</scope>
    <source>
        <strain evidence="4">cv. Chang Bougi</strain>
        <strain evidence="3">cv. SW 3</strain>
        <tissue evidence="2">Leaf</tissue>
    </source>
</reference>
<proteinExistence type="predicted"/>
<dbReference type="AlphaFoldDB" id="A0A5D3BRY1"/>
<dbReference type="SUPFAM" id="SSF56672">
    <property type="entry name" value="DNA/RNA polymerases"/>
    <property type="match status" value="1"/>
</dbReference>